<feature type="compositionally biased region" description="Low complexity" evidence="1">
    <location>
        <begin position="123"/>
        <end position="133"/>
    </location>
</feature>
<reference evidence="4 5" key="1">
    <citation type="submission" date="2018-09" db="EMBL/GenBank/DDBJ databases">
        <title>Characterization of the phylogenetic diversity of five novel species belonging to the genus Bifidobacterium.</title>
        <authorList>
            <person name="Lugli G.A."/>
            <person name="Duranti S."/>
            <person name="Milani C."/>
        </authorList>
    </citation>
    <scope>NUCLEOTIDE SEQUENCE [LARGE SCALE GENOMIC DNA]</scope>
    <source>
        <strain evidence="4 5">2034B</strain>
    </source>
</reference>
<protein>
    <submittedName>
        <fullName evidence="4">Putative soluble lytic murein transglycosylase</fullName>
    </submittedName>
</protein>
<dbReference type="Proteomes" id="UP000287533">
    <property type="component" value="Unassembled WGS sequence"/>
</dbReference>
<dbReference type="SUPFAM" id="SSF53955">
    <property type="entry name" value="Lysozyme-like"/>
    <property type="match status" value="1"/>
</dbReference>
<feature type="region of interest" description="Disordered" evidence="1">
    <location>
        <begin position="123"/>
        <end position="151"/>
    </location>
</feature>
<keyword evidence="2" id="KW-0472">Membrane</keyword>
<dbReference type="Pfam" id="PF01464">
    <property type="entry name" value="SLT"/>
    <property type="match status" value="1"/>
</dbReference>
<name>A0A430FIP7_9BIFI</name>
<evidence type="ECO:0000313" key="4">
    <source>
        <dbReference type="EMBL" id="RSX52739.1"/>
    </source>
</evidence>
<evidence type="ECO:0000256" key="1">
    <source>
        <dbReference type="SAM" id="MobiDB-lite"/>
    </source>
</evidence>
<dbReference type="EMBL" id="QXGL01000004">
    <property type="protein sequence ID" value="RSX52739.1"/>
    <property type="molecule type" value="Genomic_DNA"/>
</dbReference>
<dbReference type="Pfam" id="PF05257">
    <property type="entry name" value="CHAP"/>
    <property type="match status" value="1"/>
</dbReference>
<dbReference type="InterPro" id="IPR008258">
    <property type="entry name" value="Transglycosylase_SLT_dom_1"/>
</dbReference>
<dbReference type="OrthoDB" id="3732649at2"/>
<dbReference type="AlphaFoldDB" id="A0A430FIP7"/>
<keyword evidence="2" id="KW-0812">Transmembrane</keyword>
<dbReference type="SUPFAM" id="SSF54001">
    <property type="entry name" value="Cysteine proteinases"/>
    <property type="match status" value="1"/>
</dbReference>
<keyword evidence="5" id="KW-1185">Reference proteome</keyword>
<organism evidence="4 5">
    <name type="scientific">Bifidobacterium goeldii</name>
    <dbReference type="NCBI Taxonomy" id="2306975"/>
    <lineage>
        <taxon>Bacteria</taxon>
        <taxon>Bacillati</taxon>
        <taxon>Actinomycetota</taxon>
        <taxon>Actinomycetes</taxon>
        <taxon>Bifidobacteriales</taxon>
        <taxon>Bifidobacteriaceae</taxon>
        <taxon>Bifidobacterium</taxon>
    </lineage>
</organism>
<dbReference type="InterPro" id="IPR023346">
    <property type="entry name" value="Lysozyme-like_dom_sf"/>
</dbReference>
<dbReference type="Gene3D" id="1.10.530.10">
    <property type="match status" value="1"/>
</dbReference>
<feature type="domain" description="Peptidase C51" evidence="3">
    <location>
        <begin position="400"/>
        <end position="530"/>
    </location>
</feature>
<feature type="region of interest" description="Disordered" evidence="1">
    <location>
        <begin position="76"/>
        <end position="99"/>
    </location>
</feature>
<accession>A0A430FIP7</accession>
<evidence type="ECO:0000256" key="2">
    <source>
        <dbReference type="SAM" id="Phobius"/>
    </source>
</evidence>
<dbReference type="InterPro" id="IPR038765">
    <property type="entry name" value="Papain-like_cys_pep_sf"/>
</dbReference>
<proteinExistence type="predicted"/>
<feature type="compositionally biased region" description="Polar residues" evidence="1">
    <location>
        <begin position="78"/>
        <end position="87"/>
    </location>
</feature>
<comment type="caution">
    <text evidence="4">The sequence shown here is derived from an EMBL/GenBank/DDBJ whole genome shotgun (WGS) entry which is preliminary data.</text>
</comment>
<evidence type="ECO:0000313" key="5">
    <source>
        <dbReference type="Proteomes" id="UP000287533"/>
    </source>
</evidence>
<gene>
    <name evidence="4" type="ORF">D2E25_1310</name>
</gene>
<feature type="compositionally biased region" description="Basic residues" evidence="1">
    <location>
        <begin position="134"/>
        <end position="143"/>
    </location>
</feature>
<evidence type="ECO:0000259" key="3">
    <source>
        <dbReference type="PROSITE" id="PS50911"/>
    </source>
</evidence>
<dbReference type="PROSITE" id="PS50911">
    <property type="entry name" value="CHAP"/>
    <property type="match status" value="1"/>
</dbReference>
<dbReference type="InterPro" id="IPR007921">
    <property type="entry name" value="CHAP_dom"/>
</dbReference>
<dbReference type="Gene3D" id="3.90.1720.10">
    <property type="entry name" value="endopeptidase domain like (from Nostoc punctiforme)"/>
    <property type="match status" value="1"/>
</dbReference>
<keyword evidence="2" id="KW-1133">Transmembrane helix</keyword>
<sequence>MRPVVPDSFHATRNLVRPNGTIHGLKVRHVNGLSHGPVLAGLKQPQTIIRNSESEASHPIGTTTVSALNRGVKATRSVLESQSTQTETSEDDNPLSPMAPVSRICDGVTGIIRTRHIARGSTARAAAGRTASVRARRARRSGKTVRSGVQRAKSAARASTQIARQVTQAVSRTVTAVKAGVAASASTAVSIPFLLGAAAVLMVFSLLLWFIPTVAVGDDGGCEASVIEVPDEAKPWVSEAARSSGLSADFIAAIMKQESGFRPDAYADDSNGGTWGLLQMNRSVWRGVHPEGADQTPPEGITEPMVHAHYGGIYLKNRLEDVKQLKAAHPGMPFAELDDLTALVIAHNAGEGNLMRYPDIPNITKRYLDNVKPAIDAGGGCSATAGRTIGKLTPPLVMQSGTLNVDVAATGAPVGKITTYETGQCTWWAAARRLQIGKPVDGYMGDGWMWASSARKFGYPTGGGIQLGDVASFAKGYLGASSDYGHVAIVEEIKDDGSIVVSESGGGLPYAWLRTLTKEQANNPSITYIH</sequence>
<feature type="transmembrane region" description="Helical" evidence="2">
    <location>
        <begin position="193"/>
        <end position="211"/>
    </location>
</feature>